<accession>A0A0D7AWY8</accession>
<sequence>MGKTPRAMLYLHRSVQTTSHILCRPERRRLGSRRGSGAFVLSLHAFMVKQRRPILPSANLLPYRVAQIHLLYQHVKASALRSSMVVVLRHDHRSRARRTPSPLPRCPRAL</sequence>
<protein>
    <submittedName>
        <fullName evidence="2">Uncharacterized protein</fullName>
    </submittedName>
</protein>
<evidence type="ECO:0000256" key="1">
    <source>
        <dbReference type="SAM" id="MobiDB-lite"/>
    </source>
</evidence>
<proteinExistence type="predicted"/>
<dbReference type="EMBL" id="KN880791">
    <property type="protein sequence ID" value="KIY62369.1"/>
    <property type="molecule type" value="Genomic_DNA"/>
</dbReference>
<keyword evidence="3" id="KW-1185">Reference proteome</keyword>
<dbReference type="AlphaFoldDB" id="A0A0D7AWY8"/>
<reference evidence="2 3" key="1">
    <citation type="journal article" date="2015" name="Fungal Genet. Biol.">
        <title>Evolution of novel wood decay mechanisms in Agaricales revealed by the genome sequences of Fistulina hepatica and Cylindrobasidium torrendii.</title>
        <authorList>
            <person name="Floudas D."/>
            <person name="Held B.W."/>
            <person name="Riley R."/>
            <person name="Nagy L.G."/>
            <person name="Koehler G."/>
            <person name="Ransdell A.S."/>
            <person name="Younus H."/>
            <person name="Chow J."/>
            <person name="Chiniquy J."/>
            <person name="Lipzen A."/>
            <person name="Tritt A."/>
            <person name="Sun H."/>
            <person name="Haridas S."/>
            <person name="LaButti K."/>
            <person name="Ohm R.A."/>
            <person name="Kues U."/>
            <person name="Blanchette R.A."/>
            <person name="Grigoriev I.V."/>
            <person name="Minto R.E."/>
            <person name="Hibbett D.S."/>
        </authorList>
    </citation>
    <scope>NUCLEOTIDE SEQUENCE [LARGE SCALE GENOMIC DNA]</scope>
    <source>
        <strain evidence="2 3">FP15055 ss-10</strain>
    </source>
</reference>
<feature type="compositionally biased region" description="Pro residues" evidence="1">
    <location>
        <begin position="101"/>
        <end position="110"/>
    </location>
</feature>
<dbReference type="Proteomes" id="UP000054007">
    <property type="component" value="Unassembled WGS sequence"/>
</dbReference>
<name>A0A0D7AWY8_9AGAR</name>
<feature type="region of interest" description="Disordered" evidence="1">
    <location>
        <begin position="91"/>
        <end position="110"/>
    </location>
</feature>
<organism evidence="2 3">
    <name type="scientific">Cylindrobasidium torrendii FP15055 ss-10</name>
    <dbReference type="NCBI Taxonomy" id="1314674"/>
    <lineage>
        <taxon>Eukaryota</taxon>
        <taxon>Fungi</taxon>
        <taxon>Dikarya</taxon>
        <taxon>Basidiomycota</taxon>
        <taxon>Agaricomycotina</taxon>
        <taxon>Agaricomycetes</taxon>
        <taxon>Agaricomycetidae</taxon>
        <taxon>Agaricales</taxon>
        <taxon>Marasmiineae</taxon>
        <taxon>Physalacriaceae</taxon>
        <taxon>Cylindrobasidium</taxon>
    </lineage>
</organism>
<evidence type="ECO:0000313" key="2">
    <source>
        <dbReference type="EMBL" id="KIY62369.1"/>
    </source>
</evidence>
<evidence type="ECO:0000313" key="3">
    <source>
        <dbReference type="Proteomes" id="UP000054007"/>
    </source>
</evidence>
<gene>
    <name evidence="2" type="ORF">CYLTODRAFT_180334</name>
</gene>